<dbReference type="InterPro" id="IPR016166">
    <property type="entry name" value="FAD-bd_PCMH"/>
</dbReference>
<dbReference type="InterPro" id="IPR036249">
    <property type="entry name" value="Thioredoxin-like_sf"/>
</dbReference>
<organism evidence="6 7">
    <name type="scientific">Halomicronema hongdechloris C2206</name>
    <dbReference type="NCBI Taxonomy" id="1641165"/>
    <lineage>
        <taxon>Bacteria</taxon>
        <taxon>Bacillati</taxon>
        <taxon>Cyanobacteriota</taxon>
        <taxon>Cyanophyceae</taxon>
        <taxon>Nodosilineales</taxon>
        <taxon>Nodosilineaceae</taxon>
        <taxon>Halomicronema</taxon>
    </lineage>
</organism>
<dbReference type="CDD" id="cd00299">
    <property type="entry name" value="GST_C_family"/>
    <property type="match status" value="1"/>
</dbReference>
<reference evidence="6 7" key="1">
    <citation type="journal article" date="2016" name="Biochim. Biophys. Acta">
        <title>Characterization of red-shifted phycobilisomes isolated from the chlorophyll f-containing cyanobacterium Halomicronema hongdechloris.</title>
        <authorList>
            <person name="Li Y."/>
            <person name="Lin Y."/>
            <person name="Garvey C.J."/>
            <person name="Birch D."/>
            <person name="Corkery R.W."/>
            <person name="Loughlin P.C."/>
            <person name="Scheer H."/>
            <person name="Willows R.D."/>
            <person name="Chen M."/>
        </authorList>
    </citation>
    <scope>NUCLEOTIDE SEQUENCE [LARGE SCALE GENOMIC DNA]</scope>
    <source>
        <strain evidence="6 7">C2206</strain>
    </source>
</reference>
<dbReference type="Gene3D" id="3.40.30.10">
    <property type="entry name" value="Glutaredoxin"/>
    <property type="match status" value="1"/>
</dbReference>
<gene>
    <name evidence="6" type="primary">glcD_1</name>
    <name evidence="6" type="ORF">XM38_004860</name>
</gene>
<dbReference type="SUPFAM" id="SSF47616">
    <property type="entry name" value="GST C-terminal domain-like"/>
    <property type="match status" value="1"/>
</dbReference>
<dbReference type="KEGG" id="hhg:XM38_004860"/>
<dbReference type="PROSITE" id="PS50404">
    <property type="entry name" value="GST_NTER"/>
    <property type="match status" value="1"/>
</dbReference>
<evidence type="ECO:0000313" key="6">
    <source>
        <dbReference type="EMBL" id="ASC69559.1"/>
    </source>
</evidence>
<name>A0A1Z3HGV8_9CYAN</name>
<evidence type="ECO:0000256" key="2">
    <source>
        <dbReference type="ARBA" id="ARBA00022827"/>
    </source>
</evidence>
<keyword evidence="7" id="KW-1185">Reference proteome</keyword>
<evidence type="ECO:0000313" key="7">
    <source>
        <dbReference type="Proteomes" id="UP000191901"/>
    </source>
</evidence>
<dbReference type="InterPro" id="IPR004045">
    <property type="entry name" value="Glutathione_S-Trfase_N"/>
</dbReference>
<accession>A0A1Z3HGV8</accession>
<dbReference type="InterPro" id="IPR006094">
    <property type="entry name" value="Oxid_FAD_bind_N"/>
</dbReference>
<dbReference type="PANTHER" id="PTHR11748">
    <property type="entry name" value="D-LACTATE DEHYDROGENASE"/>
    <property type="match status" value="1"/>
</dbReference>
<dbReference type="GO" id="GO:0071949">
    <property type="term" value="F:FAD binding"/>
    <property type="evidence" value="ECO:0007669"/>
    <property type="project" value="InterPro"/>
</dbReference>
<dbReference type="InterPro" id="IPR016169">
    <property type="entry name" value="FAD-bd_PCMH_sub2"/>
</dbReference>
<dbReference type="RefSeq" id="WP_225889163.1">
    <property type="nucleotide sequence ID" value="NZ_CP021983.2"/>
</dbReference>
<proteinExistence type="predicted"/>
<dbReference type="InterPro" id="IPR040079">
    <property type="entry name" value="Glutathione_S-Trfase"/>
</dbReference>
<dbReference type="GO" id="GO:0003824">
    <property type="term" value="F:catalytic activity"/>
    <property type="evidence" value="ECO:0007669"/>
    <property type="project" value="InterPro"/>
</dbReference>
<dbReference type="InterPro" id="IPR016164">
    <property type="entry name" value="FAD-linked_Oxase-like_C"/>
</dbReference>
<feature type="domain" description="GST N-terminal" evidence="4">
    <location>
        <begin position="1"/>
        <end position="78"/>
    </location>
</feature>
<dbReference type="STRING" id="1641165.XM38_19365"/>
<dbReference type="InterPro" id="IPR036318">
    <property type="entry name" value="FAD-bd_PCMH-like_sf"/>
</dbReference>
<dbReference type="AlphaFoldDB" id="A0A1Z3HGV8"/>
<dbReference type="CDD" id="cd00570">
    <property type="entry name" value="GST_N_family"/>
    <property type="match status" value="1"/>
</dbReference>
<evidence type="ECO:0000256" key="1">
    <source>
        <dbReference type="ARBA" id="ARBA00022630"/>
    </source>
</evidence>
<dbReference type="PANTHER" id="PTHR11748:SF103">
    <property type="entry name" value="GLYCOLATE OXIDASE SUBUNIT GLCE"/>
    <property type="match status" value="1"/>
</dbReference>
<dbReference type="SUPFAM" id="SSF55103">
    <property type="entry name" value="FAD-linked oxidases, C-terminal domain"/>
    <property type="match status" value="1"/>
</dbReference>
<dbReference type="SFLD" id="SFLDS00019">
    <property type="entry name" value="Glutathione_Transferase_(cytos"/>
    <property type="match status" value="1"/>
</dbReference>
<protein>
    <submittedName>
        <fullName evidence="6">Glycolate oxidase subunit GlcD</fullName>
    </submittedName>
</protein>
<keyword evidence="1" id="KW-0285">Flavoprotein</keyword>
<feature type="region of interest" description="Disordered" evidence="3">
    <location>
        <begin position="246"/>
        <end position="270"/>
    </location>
</feature>
<keyword evidence="2" id="KW-0274">FAD</keyword>
<dbReference type="SUPFAM" id="SSF52833">
    <property type="entry name" value="Thioredoxin-like"/>
    <property type="match status" value="1"/>
</dbReference>
<dbReference type="EMBL" id="CP021983">
    <property type="protein sequence ID" value="ASC69559.1"/>
    <property type="molecule type" value="Genomic_DNA"/>
</dbReference>
<evidence type="ECO:0000256" key="3">
    <source>
        <dbReference type="SAM" id="MobiDB-lite"/>
    </source>
</evidence>
<dbReference type="SUPFAM" id="SSF56176">
    <property type="entry name" value="FAD-binding/transporter-associated domain-like"/>
    <property type="match status" value="1"/>
</dbReference>
<evidence type="ECO:0000259" key="5">
    <source>
        <dbReference type="PROSITE" id="PS51387"/>
    </source>
</evidence>
<dbReference type="InterPro" id="IPR036282">
    <property type="entry name" value="Glutathione-S-Trfase_C_sf"/>
</dbReference>
<dbReference type="Pfam" id="PF13417">
    <property type="entry name" value="GST_N_3"/>
    <property type="match status" value="1"/>
</dbReference>
<feature type="domain" description="FAD-binding PCMH-type" evidence="5">
    <location>
        <begin position="306"/>
        <end position="485"/>
    </location>
</feature>
<dbReference type="PROSITE" id="PS51387">
    <property type="entry name" value="FAD_PCMH"/>
    <property type="match status" value="1"/>
</dbReference>
<dbReference type="Proteomes" id="UP000191901">
    <property type="component" value="Chromosome"/>
</dbReference>
<sequence length="701" mass="74845">MLELYQFEVSHYCEKIRLILDYKQLPYRTTEVTPGLGQVDLYRLSGQRQVPVLKDGSDVVSDSTAIARFLDARYPTPPILPTEPRSRGLCLMMEAWADDSIGLNSRKALIGAFNQHPNFRKALLPDTTPSPVKDLVGVIPGDFLNVLGTGVGLGPTDIKLANEALRQDLEALCLLLEGQPYLLGEQPTLADFAVAGVSMYIKFPASRYVALPEGLCDQGIPGLADDPAYQPFFAWRDRLYADYRQPRRGQRRPRPVAVPPPSTSSKCPSPAMVTSLDQYTSLLGSAAVVPWSELDGAWQTALALASQDPPSCVVYPDSLEDLTAAVACAHDHGWRLLPCGHGSKLSWGGLAAGIEVAISTARLPQAVDHAVGDLTVTAAAGHSLAELQDQLGQEQQFLAVDPTYPQHATLGGIVATADTGALRQRYGGVRDMLIGVRFVRYDGQIVKAGGRVVKNVAGYDLMKLMTGSFGTLGVLAELTFRTYPQAPAVATVLLAGDDAAVKQSLAELRRSPLTPVALDLLSPALMVALGHEPSLGLAARFETVAAGVEEQVQRTLTLGQNHGLAGQTLEGEAGANLWATMTQILGEGAGILAKVGCLPVAAVDLLRQVDELGGLGRIHTGSGVGLVALGVGQDSQAILETMRSHCQAHQGYLTLLQAPLDLKQQLQVWGYSGNSLAVMEQIKQQFDPPRLLSPGRFVGGL</sequence>
<dbReference type="Pfam" id="PF01565">
    <property type="entry name" value="FAD_binding_4"/>
    <property type="match status" value="1"/>
</dbReference>
<evidence type="ECO:0000259" key="4">
    <source>
        <dbReference type="PROSITE" id="PS50404"/>
    </source>
</evidence>
<dbReference type="Gene3D" id="3.30.465.10">
    <property type="match status" value="1"/>
</dbReference>